<dbReference type="EMBL" id="BMQB01000003">
    <property type="protein sequence ID" value="GGJ88210.1"/>
    <property type="molecule type" value="Genomic_DNA"/>
</dbReference>
<dbReference type="AlphaFoldDB" id="A0A8J3B9S4"/>
<evidence type="ECO:0000259" key="2">
    <source>
        <dbReference type="PROSITE" id="PS51736"/>
    </source>
</evidence>
<gene>
    <name evidence="4" type="ORF">GCM10010123_17280</name>
</gene>
<dbReference type="Gene3D" id="3.40.50.1390">
    <property type="entry name" value="Resolvase, N-terminal catalytic domain"/>
    <property type="match status" value="1"/>
</dbReference>
<reference evidence="4" key="2">
    <citation type="submission" date="2020-09" db="EMBL/GenBank/DDBJ databases">
        <authorList>
            <person name="Sun Q."/>
            <person name="Ohkuma M."/>
        </authorList>
    </citation>
    <scope>NUCLEOTIDE SEQUENCE</scope>
    <source>
        <strain evidence="4">JCM 3090</strain>
    </source>
</reference>
<comment type="caution">
    <text evidence="4">The sequence shown here is derived from an EMBL/GenBank/DDBJ whole genome shotgun (WGS) entry which is preliminary data.</text>
</comment>
<keyword evidence="5" id="KW-1185">Reference proteome</keyword>
<dbReference type="PROSITE" id="PS51736">
    <property type="entry name" value="RECOMBINASES_3"/>
    <property type="match status" value="1"/>
</dbReference>
<feature type="domain" description="Recombinase" evidence="3">
    <location>
        <begin position="157"/>
        <end position="264"/>
    </location>
</feature>
<dbReference type="CDD" id="cd03768">
    <property type="entry name" value="SR_ResInv"/>
    <property type="match status" value="1"/>
</dbReference>
<dbReference type="Pfam" id="PF07508">
    <property type="entry name" value="Recombinase"/>
    <property type="match status" value="1"/>
</dbReference>
<dbReference type="SMART" id="SM00857">
    <property type="entry name" value="Resolvase"/>
    <property type="match status" value="1"/>
</dbReference>
<dbReference type="InterPro" id="IPR011109">
    <property type="entry name" value="DNA_bind_recombinase_dom"/>
</dbReference>
<evidence type="ECO:0000256" key="1">
    <source>
        <dbReference type="SAM" id="MobiDB-lite"/>
    </source>
</evidence>
<dbReference type="InterPro" id="IPR036162">
    <property type="entry name" value="Resolvase-like_N_sf"/>
</dbReference>
<name>A0A8J3B9S4_9ACTN</name>
<dbReference type="InterPro" id="IPR050639">
    <property type="entry name" value="SSR_resolvase"/>
</dbReference>
<proteinExistence type="predicted"/>
<dbReference type="Pfam" id="PF13408">
    <property type="entry name" value="Zn_ribbon_recom"/>
    <property type="match status" value="1"/>
</dbReference>
<dbReference type="GO" id="GO:0000150">
    <property type="term" value="F:DNA strand exchange activity"/>
    <property type="evidence" value="ECO:0007669"/>
    <property type="project" value="InterPro"/>
</dbReference>
<dbReference type="GO" id="GO:0003677">
    <property type="term" value="F:DNA binding"/>
    <property type="evidence" value="ECO:0007669"/>
    <property type="project" value="InterPro"/>
</dbReference>
<evidence type="ECO:0008006" key="6">
    <source>
        <dbReference type="Google" id="ProtNLM"/>
    </source>
</evidence>
<feature type="compositionally biased region" description="Polar residues" evidence="1">
    <location>
        <begin position="484"/>
        <end position="497"/>
    </location>
</feature>
<dbReference type="Proteomes" id="UP000649739">
    <property type="component" value="Unassembled WGS sequence"/>
</dbReference>
<sequence>MRRVAIYTRRSTDEDNQPFSIDAQRGGLHRHVDARDDATIVAEYSDDASGATLNRPGLQNALRAARAGRFDVLLVYRLDRLSRRQRDLLKLLADLDEVGVAFESATESIDTSSSVGKLNIQMLGMFAEFERNTIIDRVKAGTAAKAAKGRWVGGRTPYGYTVDRDTQKLTPCSHEEFVVREVFRLYVERRLGTRAVADELNQRGLTTRAGKPWSGVIIGRLLDNPAYAGDIAYRDVYVPDAHPALIDRDTFTKAQAIAEARTDRTSHRAMSDSDYYLTGLIRCPACGNRYIGTAATGKTRRYRYYTCYHRIRYGTNGCQARRLPADILDQLVLDALADFYANADTLLAAALQRAHDQHHQDAAHQRQELDALTTQIRAKNAAIDKYLTAFETGTLDDTTAGARLRQLRTEIEHLRARHGDLEDHLNDVPTAPPPGTIDRLRQHLTEIIASGSQAERKATIEALVAEIKITDEGVIPVFRIPNQPTGIPATTSGNTEPRQVRAMQPSVEPRGLEPLTPALQRQCSAS</sequence>
<dbReference type="Pfam" id="PF00239">
    <property type="entry name" value="Resolvase"/>
    <property type="match status" value="1"/>
</dbReference>
<dbReference type="InterPro" id="IPR038109">
    <property type="entry name" value="DNA_bind_recomb_sf"/>
</dbReference>
<protein>
    <recommendedName>
        <fullName evidence="6">Recombinase family protein</fullName>
    </recommendedName>
</protein>
<dbReference type="PANTHER" id="PTHR30461:SF23">
    <property type="entry name" value="DNA RECOMBINASE-RELATED"/>
    <property type="match status" value="1"/>
</dbReference>
<feature type="domain" description="Resolvase/invertase-type recombinase catalytic" evidence="2">
    <location>
        <begin position="3"/>
        <end position="149"/>
    </location>
</feature>
<evidence type="ECO:0000259" key="3">
    <source>
        <dbReference type="PROSITE" id="PS51737"/>
    </source>
</evidence>
<dbReference type="PROSITE" id="PS51737">
    <property type="entry name" value="RECOMBINASE_DNA_BIND"/>
    <property type="match status" value="1"/>
</dbReference>
<reference evidence="4" key="1">
    <citation type="journal article" date="2014" name="Int. J. Syst. Evol. Microbiol.">
        <title>Complete genome sequence of Corynebacterium casei LMG S-19264T (=DSM 44701T), isolated from a smear-ripened cheese.</title>
        <authorList>
            <consortium name="US DOE Joint Genome Institute (JGI-PGF)"/>
            <person name="Walter F."/>
            <person name="Albersmeier A."/>
            <person name="Kalinowski J."/>
            <person name="Ruckert C."/>
        </authorList>
    </citation>
    <scope>NUCLEOTIDE SEQUENCE</scope>
    <source>
        <strain evidence="4">JCM 3090</strain>
    </source>
</reference>
<dbReference type="SUPFAM" id="SSF53041">
    <property type="entry name" value="Resolvase-like"/>
    <property type="match status" value="1"/>
</dbReference>
<dbReference type="InterPro" id="IPR025827">
    <property type="entry name" value="Zn_ribbon_recom_dom"/>
</dbReference>
<evidence type="ECO:0000313" key="5">
    <source>
        <dbReference type="Proteomes" id="UP000649739"/>
    </source>
</evidence>
<evidence type="ECO:0000313" key="4">
    <source>
        <dbReference type="EMBL" id="GGJ88210.1"/>
    </source>
</evidence>
<accession>A0A8J3B9S4</accession>
<organism evidence="4 5">
    <name type="scientific">Pilimelia anulata</name>
    <dbReference type="NCBI Taxonomy" id="53371"/>
    <lineage>
        <taxon>Bacteria</taxon>
        <taxon>Bacillati</taxon>
        <taxon>Actinomycetota</taxon>
        <taxon>Actinomycetes</taxon>
        <taxon>Micromonosporales</taxon>
        <taxon>Micromonosporaceae</taxon>
        <taxon>Pilimelia</taxon>
    </lineage>
</organism>
<feature type="region of interest" description="Disordered" evidence="1">
    <location>
        <begin position="484"/>
        <end position="526"/>
    </location>
</feature>
<dbReference type="PANTHER" id="PTHR30461">
    <property type="entry name" value="DNA-INVERTASE FROM LAMBDOID PROPHAGE"/>
    <property type="match status" value="1"/>
</dbReference>
<dbReference type="InterPro" id="IPR006119">
    <property type="entry name" value="Resolv_N"/>
</dbReference>
<dbReference type="Gene3D" id="3.90.1750.20">
    <property type="entry name" value="Putative Large Serine Recombinase, Chain B, Domain 2"/>
    <property type="match status" value="1"/>
</dbReference>